<reference evidence="2 3" key="1">
    <citation type="journal article" date="2018" name="BMC Genomics">
        <title>The genome of Naegleria lovaniensis, the basis for a comparative approach to unravel pathogenicity factors of the human pathogenic amoeba N. fowleri.</title>
        <authorList>
            <person name="Liechti N."/>
            <person name="Schurch N."/>
            <person name="Bruggmann R."/>
            <person name="Wittwer M."/>
        </authorList>
    </citation>
    <scope>NUCLEOTIDE SEQUENCE [LARGE SCALE GENOMIC DNA]</scope>
    <source>
        <strain evidence="2 3">ATCC 30569</strain>
    </source>
</reference>
<feature type="domain" description="DUF4116" evidence="1">
    <location>
        <begin position="151"/>
        <end position="198"/>
    </location>
</feature>
<protein>
    <recommendedName>
        <fullName evidence="1">DUF4116 domain-containing protein</fullName>
    </recommendedName>
</protein>
<proteinExistence type="predicted"/>
<comment type="caution">
    <text evidence="2">The sequence shown here is derived from an EMBL/GenBank/DDBJ whole genome shotgun (WGS) entry which is preliminary data.</text>
</comment>
<keyword evidence="3" id="KW-1185">Reference proteome</keyword>
<dbReference type="InterPro" id="IPR025197">
    <property type="entry name" value="DUF4116"/>
</dbReference>
<organism evidence="2 3">
    <name type="scientific">Naegleria lovaniensis</name>
    <name type="common">Amoeba</name>
    <dbReference type="NCBI Taxonomy" id="51637"/>
    <lineage>
        <taxon>Eukaryota</taxon>
        <taxon>Discoba</taxon>
        <taxon>Heterolobosea</taxon>
        <taxon>Tetramitia</taxon>
        <taxon>Eutetramitia</taxon>
        <taxon>Vahlkampfiidae</taxon>
        <taxon>Naegleria</taxon>
    </lineage>
</organism>
<feature type="domain" description="DUF4116" evidence="1">
    <location>
        <begin position="412"/>
        <end position="460"/>
    </location>
</feature>
<dbReference type="GeneID" id="68097701"/>
<dbReference type="AlphaFoldDB" id="A0AA88GKJ1"/>
<dbReference type="RefSeq" id="XP_044548345.1">
    <property type="nucleotide sequence ID" value="XM_044694975.1"/>
</dbReference>
<accession>A0AA88GKJ1</accession>
<feature type="domain" description="DUF4116" evidence="1">
    <location>
        <begin position="462"/>
        <end position="505"/>
    </location>
</feature>
<sequence length="579" mass="67063">MDLSVQPCRSTSNDFDNNIVTQSSNEYLPTKKELELWLRNRFTLQQIGKKKWLENRERRYDGYFPIEFLNDKELIIHHINKYGLDTGFIAKHLRTDVDVFIASIRQKKSPYTYVPNELLSCRDAVLEAAKITGHRTLHRLSLSNHEKFLNDKEIVLAAVTNDGIALQFASSELKNDKEVVLRAVMQNNQAQRYASETLTKDNDVFLTSICPTVAHKYSSINWNNDSIMLMKTLRNDREFIITTAVKNRSILSLLLSTAQDLKNDQQLALEAIKHDFGLIYLFSDLVHDHEFMLKAISVNVLCLRYSFRLTKQKEFMMRATRINGLALINASDDLRRDHEIVLEAVKQNGAAFLYATETTRSDPQIVSHAVERFGPALLTAPMELRRDKQFVLKALNHDFSLFKYVHEELRNDKEFIMQLITRHPFVLRYVSDELKNDKHVVLTAVQQSGLMLQYASEDLKEDKEVVLQSVKQNGGALNFASKTLQRDKQIISEALHQSPHAINFCCMTLRNDKEFMLWALKQHPRMIEYIGDKDDALILEAVKTHGFGGNRKYEPVFSEDLLRARMEHYYYSAYFGNQK</sequence>
<feature type="domain" description="DUF4116" evidence="1">
    <location>
        <begin position="362"/>
        <end position="410"/>
    </location>
</feature>
<evidence type="ECO:0000313" key="2">
    <source>
        <dbReference type="EMBL" id="KAG2382666.1"/>
    </source>
</evidence>
<gene>
    <name evidence="2" type="ORF">C9374_005246</name>
</gene>
<dbReference type="Proteomes" id="UP000816034">
    <property type="component" value="Unassembled WGS sequence"/>
</dbReference>
<dbReference type="EMBL" id="PYSW02000023">
    <property type="protein sequence ID" value="KAG2382666.1"/>
    <property type="molecule type" value="Genomic_DNA"/>
</dbReference>
<evidence type="ECO:0000313" key="3">
    <source>
        <dbReference type="Proteomes" id="UP000816034"/>
    </source>
</evidence>
<feature type="domain" description="DUF4116" evidence="1">
    <location>
        <begin position="313"/>
        <end position="357"/>
    </location>
</feature>
<evidence type="ECO:0000259" key="1">
    <source>
        <dbReference type="Pfam" id="PF13475"/>
    </source>
</evidence>
<name>A0AA88GKJ1_NAELO</name>
<dbReference type="Pfam" id="PF13475">
    <property type="entry name" value="DUF4116"/>
    <property type="match status" value="5"/>
</dbReference>